<dbReference type="Pfam" id="PF14279">
    <property type="entry name" value="HNH_5"/>
    <property type="match status" value="1"/>
</dbReference>
<dbReference type="PANTHER" id="PTHR33877">
    <property type="entry name" value="SLL1193 PROTEIN"/>
    <property type="match status" value="1"/>
</dbReference>
<dbReference type="InterPro" id="IPR052892">
    <property type="entry name" value="NA-targeting_endonuclease"/>
</dbReference>
<dbReference type="HOGENOM" id="CLU_099824_3_0_0"/>
<keyword evidence="2" id="KW-0255">Endonuclease</keyword>
<dbReference type="GO" id="GO:0004519">
    <property type="term" value="F:endonuclease activity"/>
    <property type="evidence" value="ECO:0007669"/>
    <property type="project" value="UniProtKB-KW"/>
</dbReference>
<evidence type="ECO:0000313" key="3">
    <source>
        <dbReference type="Proteomes" id="UP000030661"/>
    </source>
</evidence>
<organism evidence="2">
    <name type="scientific">Vecturithrix granuli</name>
    <dbReference type="NCBI Taxonomy" id="1499967"/>
    <lineage>
        <taxon>Bacteria</taxon>
        <taxon>Candidatus Moduliflexota</taxon>
        <taxon>Candidatus Vecturitrichia</taxon>
        <taxon>Candidatus Vecturitrichales</taxon>
        <taxon>Candidatus Vecturitrichaceae</taxon>
        <taxon>Candidatus Vecturithrix</taxon>
    </lineage>
</organism>
<dbReference type="PANTHER" id="PTHR33877:SF2">
    <property type="entry name" value="OS07G0170200 PROTEIN"/>
    <property type="match status" value="1"/>
</dbReference>
<gene>
    <name evidence="2" type="ORF">U27_03942</name>
</gene>
<protein>
    <submittedName>
        <fullName evidence="2">Putative HNH endonuclease</fullName>
    </submittedName>
</protein>
<proteinExistence type="predicted"/>
<keyword evidence="2" id="KW-0378">Hydrolase</keyword>
<evidence type="ECO:0000313" key="2">
    <source>
        <dbReference type="EMBL" id="GAK56978.1"/>
    </source>
</evidence>
<dbReference type="InterPro" id="IPR003615">
    <property type="entry name" value="HNH_nuc"/>
</dbReference>
<dbReference type="EMBL" id="DF820465">
    <property type="protein sequence ID" value="GAK56978.1"/>
    <property type="molecule type" value="Genomic_DNA"/>
</dbReference>
<evidence type="ECO:0000259" key="1">
    <source>
        <dbReference type="SMART" id="SM00507"/>
    </source>
</evidence>
<dbReference type="InterPro" id="IPR029471">
    <property type="entry name" value="HNH_5"/>
</dbReference>
<dbReference type="AlphaFoldDB" id="A0A081BXC3"/>
<feature type="domain" description="HNH nuclease" evidence="1">
    <location>
        <begin position="69"/>
        <end position="122"/>
    </location>
</feature>
<sequence length="173" mass="19930">MEKTLLLNITYEPLQVISWQKAITLLTLGKVEVVEEYDREVHSVSFSIKLPAVVRLLQFVKWRDKSVTLSRRNIYVRDHGTCQYCGAALTQQEITYDHVIPKSQGGQTTWENVVACCVKCNGKKGGRTPKQAGMKLLNTPQRPKWNLTLRVTIGVKHKPESWRDYLYWNAELL</sequence>
<reference evidence="2" key="1">
    <citation type="journal article" date="2015" name="PeerJ">
        <title>First genomic representation of candidate bacterial phylum KSB3 points to enhanced environmental sensing as a trigger of wastewater bulking.</title>
        <authorList>
            <person name="Sekiguchi Y."/>
            <person name="Ohashi A."/>
            <person name="Parks D.H."/>
            <person name="Yamauchi T."/>
            <person name="Tyson G.W."/>
            <person name="Hugenholtz P."/>
        </authorList>
    </citation>
    <scope>NUCLEOTIDE SEQUENCE [LARGE SCALE GENOMIC DNA]</scope>
</reference>
<dbReference type="SMART" id="SM00507">
    <property type="entry name" value="HNHc"/>
    <property type="match status" value="1"/>
</dbReference>
<dbReference type="CDD" id="cd00085">
    <property type="entry name" value="HNHc"/>
    <property type="match status" value="1"/>
</dbReference>
<dbReference type="Gene3D" id="1.10.30.50">
    <property type="match status" value="1"/>
</dbReference>
<dbReference type="eggNOG" id="COG1403">
    <property type="taxonomic scope" value="Bacteria"/>
</dbReference>
<keyword evidence="3" id="KW-1185">Reference proteome</keyword>
<dbReference type="Proteomes" id="UP000030661">
    <property type="component" value="Unassembled WGS sequence"/>
</dbReference>
<name>A0A081BXC3_VECG1</name>
<keyword evidence="2" id="KW-0540">Nuclease</keyword>
<dbReference type="STRING" id="1499967.U27_03942"/>
<accession>A0A081BXC3</accession>